<evidence type="ECO:0000256" key="6">
    <source>
        <dbReference type="SAM" id="Phobius"/>
    </source>
</evidence>
<accession>A0A433TFW0</accession>
<dbReference type="SMART" id="SM00563">
    <property type="entry name" value="PlsC"/>
    <property type="match status" value="1"/>
</dbReference>
<dbReference type="PANTHER" id="PTHR10434">
    <property type="entry name" value="1-ACYL-SN-GLYCEROL-3-PHOSPHATE ACYLTRANSFERASE"/>
    <property type="match status" value="1"/>
</dbReference>
<reference evidence="8 9" key="1">
    <citation type="submission" date="2019-01" db="EMBL/GenBank/DDBJ databases">
        <title>A draft genome assembly of the solar-powered sea slug Elysia chlorotica.</title>
        <authorList>
            <person name="Cai H."/>
            <person name="Li Q."/>
            <person name="Fang X."/>
            <person name="Li J."/>
            <person name="Curtis N.E."/>
            <person name="Altenburger A."/>
            <person name="Shibata T."/>
            <person name="Feng M."/>
            <person name="Maeda T."/>
            <person name="Schwartz J.A."/>
            <person name="Shigenobu S."/>
            <person name="Lundholm N."/>
            <person name="Nishiyama T."/>
            <person name="Yang H."/>
            <person name="Hasebe M."/>
            <person name="Li S."/>
            <person name="Pierce S.K."/>
            <person name="Wang J."/>
        </authorList>
    </citation>
    <scope>NUCLEOTIDE SEQUENCE [LARGE SCALE GENOMIC DNA]</scope>
    <source>
        <strain evidence="8">EC2010</strain>
        <tissue evidence="8">Whole organism of an adult</tissue>
    </source>
</reference>
<dbReference type="EC" id="2.3.1.51" evidence="5"/>
<proteinExistence type="inferred from homology"/>
<keyword evidence="6" id="KW-0812">Transmembrane</keyword>
<evidence type="ECO:0000256" key="1">
    <source>
        <dbReference type="ARBA" id="ARBA00004728"/>
    </source>
</evidence>
<evidence type="ECO:0000256" key="2">
    <source>
        <dbReference type="ARBA" id="ARBA00008655"/>
    </source>
</evidence>
<dbReference type="NCBIfam" id="TIGR00530">
    <property type="entry name" value="AGP_acyltrn"/>
    <property type="match status" value="1"/>
</dbReference>
<comment type="pathway">
    <text evidence="1">Phospholipid metabolism; CDP-diacylglycerol biosynthesis; CDP-diacylglycerol from sn-glycerol 3-phosphate: step 2/3.</text>
</comment>
<dbReference type="Proteomes" id="UP000271974">
    <property type="component" value="Unassembled WGS sequence"/>
</dbReference>
<keyword evidence="5" id="KW-1208">Phospholipid metabolism</keyword>
<evidence type="ECO:0000256" key="3">
    <source>
        <dbReference type="ARBA" id="ARBA00022679"/>
    </source>
</evidence>
<keyword evidence="4 5" id="KW-0012">Acyltransferase</keyword>
<dbReference type="Pfam" id="PF01553">
    <property type="entry name" value="Acyltransferase"/>
    <property type="match status" value="1"/>
</dbReference>
<dbReference type="GO" id="GO:0016020">
    <property type="term" value="C:membrane"/>
    <property type="evidence" value="ECO:0007669"/>
    <property type="project" value="InterPro"/>
</dbReference>
<keyword evidence="5" id="KW-0444">Lipid biosynthesis</keyword>
<evidence type="ECO:0000313" key="9">
    <source>
        <dbReference type="Proteomes" id="UP000271974"/>
    </source>
</evidence>
<dbReference type="STRING" id="188477.A0A433TFW0"/>
<keyword evidence="5" id="KW-0443">Lipid metabolism</keyword>
<keyword evidence="6" id="KW-0472">Membrane</keyword>
<dbReference type="GO" id="GO:0003841">
    <property type="term" value="F:1-acylglycerol-3-phosphate O-acyltransferase activity"/>
    <property type="evidence" value="ECO:0007669"/>
    <property type="project" value="UniProtKB-UniRule"/>
</dbReference>
<organism evidence="8 9">
    <name type="scientific">Elysia chlorotica</name>
    <name type="common">Eastern emerald elysia</name>
    <name type="synonym">Sea slug</name>
    <dbReference type="NCBI Taxonomy" id="188477"/>
    <lineage>
        <taxon>Eukaryota</taxon>
        <taxon>Metazoa</taxon>
        <taxon>Spiralia</taxon>
        <taxon>Lophotrochozoa</taxon>
        <taxon>Mollusca</taxon>
        <taxon>Gastropoda</taxon>
        <taxon>Heterobranchia</taxon>
        <taxon>Euthyneura</taxon>
        <taxon>Panpulmonata</taxon>
        <taxon>Sacoglossa</taxon>
        <taxon>Placobranchoidea</taxon>
        <taxon>Plakobranchidae</taxon>
        <taxon>Elysia</taxon>
    </lineage>
</organism>
<keyword evidence="9" id="KW-1185">Reference proteome</keyword>
<sequence length="272" mass="31050">MSLFEVASFWPILLALTFIVITIFYQTSAVFKYHFKLLTYYVIAMGIGCAVTARALFRPKDPANQFVITRCVNLFLKQILGMDITVRGQSNIEKEEMGILVLNHQSSLDMIPMFMMWPENCVSIAKRELLYLSGTFGLGAWLCGTIFIDRLNPESARKTMQDTVEKIRREKLRVVIFPEGTRNHDGSLLPFKKGGFHLAVQGQVPIIPVVFSSYNNFYNKNERRFDEGKVIVEILEPISTKGLTSADVTDLTERTRQVMLETFDRISEEVKS</sequence>
<keyword evidence="5" id="KW-0594">Phospholipid biosynthesis</keyword>
<evidence type="ECO:0000256" key="4">
    <source>
        <dbReference type="ARBA" id="ARBA00023315"/>
    </source>
</evidence>
<dbReference type="GO" id="GO:0006654">
    <property type="term" value="P:phosphatidic acid biosynthetic process"/>
    <property type="evidence" value="ECO:0007669"/>
    <property type="project" value="TreeGrafter"/>
</dbReference>
<dbReference type="OrthoDB" id="202234at2759"/>
<keyword evidence="6" id="KW-1133">Transmembrane helix</keyword>
<name>A0A433TFW0_ELYCH</name>
<dbReference type="SUPFAM" id="SSF69593">
    <property type="entry name" value="Glycerol-3-phosphate (1)-acyltransferase"/>
    <property type="match status" value="1"/>
</dbReference>
<evidence type="ECO:0000313" key="8">
    <source>
        <dbReference type="EMBL" id="RUS80421.1"/>
    </source>
</evidence>
<dbReference type="GO" id="GO:0005783">
    <property type="term" value="C:endoplasmic reticulum"/>
    <property type="evidence" value="ECO:0007669"/>
    <property type="project" value="TreeGrafter"/>
</dbReference>
<protein>
    <recommendedName>
        <fullName evidence="5">1-acyl-sn-glycerol-3-phosphate acyltransferase</fullName>
        <ecNumber evidence="5">2.3.1.51</ecNumber>
    </recommendedName>
</protein>
<dbReference type="AlphaFoldDB" id="A0A433TFW0"/>
<comment type="domain">
    <text evidence="5">The HXXXXD motif is essential for acyltransferase activity and may constitute the binding site for the phosphate moiety of the glycerol-3-phosphate.</text>
</comment>
<evidence type="ECO:0000256" key="5">
    <source>
        <dbReference type="RuleBase" id="RU361267"/>
    </source>
</evidence>
<dbReference type="CDD" id="cd07989">
    <property type="entry name" value="LPLAT_AGPAT-like"/>
    <property type="match status" value="1"/>
</dbReference>
<feature type="transmembrane region" description="Helical" evidence="6">
    <location>
        <begin position="37"/>
        <end position="57"/>
    </location>
</feature>
<feature type="domain" description="Phospholipid/glycerol acyltransferase" evidence="7">
    <location>
        <begin position="98"/>
        <end position="214"/>
    </location>
</feature>
<dbReference type="InterPro" id="IPR002123">
    <property type="entry name" value="Plipid/glycerol_acylTrfase"/>
</dbReference>
<dbReference type="InterPro" id="IPR004552">
    <property type="entry name" value="AGP_acyltrans"/>
</dbReference>
<feature type="transmembrane region" description="Helical" evidence="6">
    <location>
        <begin position="129"/>
        <end position="148"/>
    </location>
</feature>
<comment type="caution">
    <text evidence="8">The sequence shown here is derived from an EMBL/GenBank/DDBJ whole genome shotgun (WGS) entry which is preliminary data.</text>
</comment>
<dbReference type="EMBL" id="RQTK01000391">
    <property type="protein sequence ID" value="RUS80421.1"/>
    <property type="molecule type" value="Genomic_DNA"/>
</dbReference>
<evidence type="ECO:0000259" key="7">
    <source>
        <dbReference type="SMART" id="SM00563"/>
    </source>
</evidence>
<keyword evidence="3 5" id="KW-0808">Transferase</keyword>
<dbReference type="PANTHER" id="PTHR10434:SF11">
    <property type="entry name" value="1-ACYL-SN-GLYCEROL-3-PHOSPHATE ACYLTRANSFERASE"/>
    <property type="match status" value="1"/>
</dbReference>
<comment type="catalytic activity">
    <reaction evidence="5">
        <text>a 1-acyl-sn-glycero-3-phosphate + an acyl-CoA = a 1,2-diacyl-sn-glycero-3-phosphate + CoA</text>
        <dbReference type="Rhea" id="RHEA:19709"/>
        <dbReference type="ChEBI" id="CHEBI:57287"/>
        <dbReference type="ChEBI" id="CHEBI:57970"/>
        <dbReference type="ChEBI" id="CHEBI:58342"/>
        <dbReference type="ChEBI" id="CHEBI:58608"/>
        <dbReference type="EC" id="2.3.1.51"/>
    </reaction>
</comment>
<gene>
    <name evidence="8" type="ORF">EGW08_011790</name>
</gene>
<comment type="similarity">
    <text evidence="2 5">Belongs to the 1-acyl-sn-glycerol-3-phosphate acyltransferase family.</text>
</comment>
<feature type="transmembrane region" description="Helical" evidence="6">
    <location>
        <begin position="6"/>
        <end position="25"/>
    </location>
</feature>